<gene>
    <name evidence="10" type="ORF">SAMN04488073_1003</name>
</gene>
<comment type="function">
    <text evidence="9">Nucleoside triphosphate pyrophosphatase that hydrolyzes dTTP and UTP. May have a dual role in cell division arrest and in preventing the incorporation of modified nucleotides into cellular nucleic acids.</text>
</comment>
<comment type="cofactor">
    <cofactor evidence="1 9">
        <name>a divalent metal cation</name>
        <dbReference type="ChEBI" id="CHEBI:60240"/>
    </cofactor>
</comment>
<comment type="catalytic activity">
    <reaction evidence="6">
        <text>N(7)-methyl-GTP + H2O = N(7)-methyl-GMP + diphosphate + H(+)</text>
        <dbReference type="Rhea" id="RHEA:58744"/>
        <dbReference type="ChEBI" id="CHEBI:15377"/>
        <dbReference type="ChEBI" id="CHEBI:15378"/>
        <dbReference type="ChEBI" id="CHEBI:33019"/>
        <dbReference type="ChEBI" id="CHEBI:58285"/>
        <dbReference type="ChEBI" id="CHEBI:87133"/>
    </reaction>
</comment>
<dbReference type="RefSeq" id="WP_091986698.1">
    <property type="nucleotide sequence ID" value="NZ_FOYV01000001.1"/>
</dbReference>
<evidence type="ECO:0000256" key="2">
    <source>
        <dbReference type="ARBA" id="ARBA00004496"/>
    </source>
</evidence>
<organism evidence="10 11">
    <name type="scientific">Marinobacter gudaonensis</name>
    <dbReference type="NCBI Taxonomy" id="375760"/>
    <lineage>
        <taxon>Bacteria</taxon>
        <taxon>Pseudomonadati</taxon>
        <taxon>Pseudomonadota</taxon>
        <taxon>Gammaproteobacteria</taxon>
        <taxon>Pseudomonadales</taxon>
        <taxon>Marinobacteraceae</taxon>
        <taxon>Marinobacter</taxon>
    </lineage>
</organism>
<proteinExistence type="inferred from homology"/>
<dbReference type="Proteomes" id="UP000199290">
    <property type="component" value="Unassembled WGS sequence"/>
</dbReference>
<dbReference type="PANTHER" id="PTHR43213:SF5">
    <property type="entry name" value="BIFUNCTIONAL DTTP_UTP PYROPHOSPHATASE_METHYLTRANSFERASE PROTEIN-RELATED"/>
    <property type="match status" value="1"/>
</dbReference>
<evidence type="ECO:0000256" key="5">
    <source>
        <dbReference type="ARBA" id="ARBA00023080"/>
    </source>
</evidence>
<dbReference type="NCBIfam" id="TIGR00172">
    <property type="entry name" value="maf"/>
    <property type="match status" value="1"/>
</dbReference>
<dbReference type="EMBL" id="FOYV01000001">
    <property type="protein sequence ID" value="SFR42575.1"/>
    <property type="molecule type" value="Genomic_DNA"/>
</dbReference>
<evidence type="ECO:0000256" key="9">
    <source>
        <dbReference type="HAMAP-Rule" id="MF_00528"/>
    </source>
</evidence>
<comment type="similarity">
    <text evidence="9">Belongs to the Maf family. YhdE subfamily.</text>
</comment>
<comment type="similarity">
    <text evidence="8">Belongs to the Maf family. YceF subfamily.</text>
</comment>
<comment type="subcellular location">
    <subcellularLocation>
        <location evidence="2 9">Cytoplasm</location>
    </subcellularLocation>
</comment>
<sequence>MPSIILASASPRRAVLLEQIGLAFSVQPADVDETPTPGEPPEEYVQRLARDKALAVSASSPDCLVLGSDTTVVLNGRILGKPADANDARAMLARLSGATHQVMTAVALARNGRSQCRLVITEVCFRELSAAEIDAYIATGEPMDKAGGYGIQGLGGIFINELRGSYSSVVGLPLQETAALLEHAGYPVWKNWPSSLESPGS</sequence>
<comment type="catalytic activity">
    <reaction evidence="9">
        <text>dTTP + H2O = dTMP + diphosphate + H(+)</text>
        <dbReference type="Rhea" id="RHEA:28534"/>
        <dbReference type="ChEBI" id="CHEBI:15377"/>
        <dbReference type="ChEBI" id="CHEBI:15378"/>
        <dbReference type="ChEBI" id="CHEBI:33019"/>
        <dbReference type="ChEBI" id="CHEBI:37568"/>
        <dbReference type="ChEBI" id="CHEBI:63528"/>
        <dbReference type="EC" id="3.6.1.9"/>
    </reaction>
</comment>
<comment type="catalytic activity">
    <reaction evidence="9">
        <text>UTP + H2O = UMP + diphosphate + H(+)</text>
        <dbReference type="Rhea" id="RHEA:29395"/>
        <dbReference type="ChEBI" id="CHEBI:15377"/>
        <dbReference type="ChEBI" id="CHEBI:15378"/>
        <dbReference type="ChEBI" id="CHEBI:33019"/>
        <dbReference type="ChEBI" id="CHEBI:46398"/>
        <dbReference type="ChEBI" id="CHEBI:57865"/>
        <dbReference type="EC" id="3.6.1.9"/>
    </reaction>
</comment>
<protein>
    <recommendedName>
        <fullName evidence="9">dTTP/UTP pyrophosphatase</fullName>
        <shortName evidence="9">dTTPase/UTPase</shortName>
        <ecNumber evidence="9">3.6.1.9</ecNumber>
    </recommendedName>
    <alternativeName>
        <fullName evidence="9">Nucleoside triphosphate pyrophosphatase</fullName>
    </alternativeName>
    <alternativeName>
        <fullName evidence="9">Nucleotide pyrophosphatase</fullName>
        <shortName evidence="9">Nucleotide PPase</shortName>
    </alternativeName>
</protein>
<evidence type="ECO:0000313" key="11">
    <source>
        <dbReference type="Proteomes" id="UP000199290"/>
    </source>
</evidence>
<keyword evidence="3 9" id="KW-0963">Cytoplasm</keyword>
<feature type="site" description="Important for substrate specificity" evidence="9">
    <location>
        <position position="152"/>
    </location>
</feature>
<feature type="site" description="Important for substrate specificity" evidence="9">
    <location>
        <position position="12"/>
    </location>
</feature>
<dbReference type="Gene3D" id="3.90.950.10">
    <property type="match status" value="1"/>
</dbReference>
<dbReference type="STRING" id="375760.SAMN04488073_1003"/>
<dbReference type="InterPro" id="IPR003697">
    <property type="entry name" value="Maf-like"/>
</dbReference>
<accession>A0A1I6GK43</accession>
<dbReference type="SUPFAM" id="SSF52972">
    <property type="entry name" value="ITPase-like"/>
    <property type="match status" value="1"/>
</dbReference>
<dbReference type="InterPro" id="IPR029001">
    <property type="entry name" value="ITPase-like_fam"/>
</dbReference>
<comment type="caution">
    <text evidence="9">Lacks conserved residue(s) required for the propagation of feature annotation.</text>
</comment>
<reference evidence="11" key="1">
    <citation type="submission" date="2016-10" db="EMBL/GenBank/DDBJ databases">
        <authorList>
            <person name="Varghese N."/>
            <person name="Submissions S."/>
        </authorList>
    </citation>
    <scope>NUCLEOTIDE SEQUENCE [LARGE SCALE GENOMIC DNA]</scope>
    <source>
        <strain evidence="11">CGMCC 1.6294</strain>
    </source>
</reference>
<dbReference type="GO" id="GO:0009117">
    <property type="term" value="P:nucleotide metabolic process"/>
    <property type="evidence" value="ECO:0007669"/>
    <property type="project" value="UniProtKB-KW"/>
</dbReference>
<dbReference type="GO" id="GO:0036218">
    <property type="term" value="F:dTTP diphosphatase activity"/>
    <property type="evidence" value="ECO:0007669"/>
    <property type="project" value="RHEA"/>
</dbReference>
<evidence type="ECO:0000256" key="6">
    <source>
        <dbReference type="ARBA" id="ARBA00050213"/>
    </source>
</evidence>
<dbReference type="EC" id="3.6.1.9" evidence="9"/>
<dbReference type="AlphaFoldDB" id="A0A1I6GK43"/>
<dbReference type="Pfam" id="PF02545">
    <property type="entry name" value="Maf"/>
    <property type="match status" value="1"/>
</dbReference>
<dbReference type="GO" id="GO:0036221">
    <property type="term" value="F:UTP diphosphatase activity"/>
    <property type="evidence" value="ECO:0007669"/>
    <property type="project" value="RHEA"/>
</dbReference>
<dbReference type="HAMAP" id="MF_00528">
    <property type="entry name" value="Maf"/>
    <property type="match status" value="1"/>
</dbReference>
<comment type="function">
    <text evidence="7">Nucleoside triphosphate pyrophosphatase that hydrolyzes 7-methyl-GTP (m(7)GTP). May have a dual role in cell division arrest and in preventing the incorporation of modified nucleotides into cellular nucleic acids.</text>
</comment>
<feature type="site" description="Important for substrate specificity" evidence="9">
    <location>
        <position position="70"/>
    </location>
</feature>
<evidence type="ECO:0000256" key="1">
    <source>
        <dbReference type="ARBA" id="ARBA00001968"/>
    </source>
</evidence>
<name>A0A1I6GK43_9GAMM</name>
<dbReference type="GO" id="GO:0005737">
    <property type="term" value="C:cytoplasm"/>
    <property type="evidence" value="ECO:0007669"/>
    <property type="project" value="UniProtKB-SubCell"/>
</dbReference>
<dbReference type="OrthoDB" id="9807767at2"/>
<keyword evidence="4 9" id="KW-0378">Hydrolase</keyword>
<keyword evidence="11" id="KW-1185">Reference proteome</keyword>
<evidence type="ECO:0000256" key="3">
    <source>
        <dbReference type="ARBA" id="ARBA00022490"/>
    </source>
</evidence>
<evidence type="ECO:0000256" key="4">
    <source>
        <dbReference type="ARBA" id="ARBA00022801"/>
    </source>
</evidence>
<evidence type="ECO:0000256" key="8">
    <source>
        <dbReference type="ARBA" id="ARBA00060749"/>
    </source>
</evidence>
<keyword evidence="5 9" id="KW-0546">Nucleotide metabolism</keyword>
<evidence type="ECO:0000313" key="10">
    <source>
        <dbReference type="EMBL" id="SFR42575.1"/>
    </source>
</evidence>
<evidence type="ECO:0000256" key="7">
    <source>
        <dbReference type="ARBA" id="ARBA00053369"/>
    </source>
</evidence>
<dbReference type="PANTHER" id="PTHR43213">
    <property type="entry name" value="BIFUNCTIONAL DTTP/UTP PYROPHOSPHATASE/METHYLTRANSFERASE PROTEIN-RELATED"/>
    <property type="match status" value="1"/>
</dbReference>
<dbReference type="FunFam" id="3.90.950.10:FF:000005">
    <property type="entry name" value="7-methyl-GTP pyrophosphatase"/>
    <property type="match status" value="1"/>
</dbReference>
<dbReference type="PIRSF" id="PIRSF006305">
    <property type="entry name" value="Maf"/>
    <property type="match status" value="1"/>
</dbReference>
<feature type="active site" description="Proton acceptor" evidence="9">
    <location>
        <position position="69"/>
    </location>
</feature>
<dbReference type="CDD" id="cd00555">
    <property type="entry name" value="Maf"/>
    <property type="match status" value="1"/>
</dbReference>